<evidence type="ECO:0000256" key="7">
    <source>
        <dbReference type="ARBA" id="ARBA00022729"/>
    </source>
</evidence>
<sequence length="552" mass="60446">MAAFLAFLLLLLLSYGAGSIRCEATLNNTADLLSLMDFKKHITEDPTQAMSSWNASVPFCQWTGVSCSRRHPGRVTALNLFKLSLSGTISSSLGNLTFLKALNFSSNHFSGKLPPLNHLHRLKVLDLRHNSLRDTIPEGLANCSRLRVLDLSSNSLVGEIPTKLGLLTNLSSLCLSNNSFTGTIPPTLGNITGLNYLSLQINHLEGSIPRELGKLSDLLSLNIFMNNISGRLPHELFNLSSLQTLWLSDNMLGKEALPPNIGDVLPNLQFLSLARNMFEGHIPTSLINASGLWLIDLTNNNFYGQVPSYLSELANLSDLYLAGNHLEASDNEKWLHAFANCTLLQALNLARNQIKGDIPSSIGNLSTNLQYLNLGVNHFVGVVPPSIGNLHGLTSLWLSKNNLIGTIEEWVGKLRNLELLYLQENNFTGSIPSSIGNSLDGQIPANLGNLRQLDRLNFSYNNLHGSIPYNVGKLRNLVQLDLSHNNLDGNIPSSFIKLQKLKHLDLSDNNFQGIGLICTGKINNPRRGVSIAKAQHNVSYGCSRIVNVSPKS</sequence>
<reference evidence="19" key="2">
    <citation type="submission" date="2002-03" db="EMBL/GenBank/DDBJ databases">
        <title>Oryza sativa nipponbare(GA3) genomic DNA, chromosome 2, PAC clone:P0496E03.</title>
        <authorList>
            <person name="Sasaki T."/>
            <person name="Matsumoto T."/>
            <person name="Yamamoto K."/>
        </authorList>
    </citation>
    <scope>NUCLEOTIDE SEQUENCE</scope>
</reference>
<dbReference type="EMBL" id="AP004881">
    <property type="protein sequence ID" value="BAD19603.1"/>
    <property type="molecule type" value="Genomic_DNA"/>
</dbReference>
<feature type="chain" id="PRO_5010142204" description="non-specific serine/threonine protein kinase" evidence="15">
    <location>
        <begin position="20"/>
        <end position="552"/>
    </location>
</feature>
<dbReference type="PANTHER" id="PTHR48054:SF82">
    <property type="entry name" value="LRR RECEPTOR-LIKE SERINE_THREONINE-PROTEIN KINASE FLS2"/>
    <property type="match status" value="1"/>
</dbReference>
<gene>
    <name evidence="18" type="ORF">OJ1476_F05.7</name>
    <name evidence="19" type="ORF">P0496E03.28</name>
</gene>
<keyword evidence="7 15" id="KW-0732">Signal</keyword>
<dbReference type="InterPro" id="IPR001611">
    <property type="entry name" value="Leu-rich_rpt"/>
</dbReference>
<keyword evidence="8" id="KW-0677">Repeat</keyword>
<dbReference type="EMBL" id="AP004063">
    <property type="protein sequence ID" value="BAD19219.1"/>
    <property type="molecule type" value="Genomic_DNA"/>
</dbReference>
<accession>Q6K6X6</accession>
<reference evidence="20" key="4">
    <citation type="journal article" date="2008" name="Nucleic Acids Res.">
        <title>The rice annotation project database (RAP-DB): 2008 update.</title>
        <authorList>
            <consortium name="The rice annotation project (RAP)"/>
        </authorList>
    </citation>
    <scope>GENOME REANNOTATION</scope>
    <source>
        <strain evidence="20">cv. Nipponbare</strain>
    </source>
</reference>
<dbReference type="FunFam" id="3.80.10.10:FF:000233">
    <property type="entry name" value="Leucine-rich repeat receptor-like protein kinase TDR"/>
    <property type="match status" value="1"/>
</dbReference>
<dbReference type="InterPro" id="IPR052592">
    <property type="entry name" value="LRR-RLK"/>
</dbReference>
<keyword evidence="10" id="KW-1133">Transmembrane helix</keyword>
<evidence type="ECO:0000256" key="3">
    <source>
        <dbReference type="ARBA" id="ARBA00022527"/>
    </source>
</evidence>
<feature type="signal peptide" evidence="15">
    <location>
        <begin position="1"/>
        <end position="19"/>
    </location>
</feature>
<dbReference type="GO" id="GO:0009791">
    <property type="term" value="P:post-embryonic development"/>
    <property type="evidence" value="ECO:0007669"/>
    <property type="project" value="UniProtKB-ARBA"/>
</dbReference>
<dbReference type="SMART" id="SM00365">
    <property type="entry name" value="LRR_SD22"/>
    <property type="match status" value="7"/>
</dbReference>
<evidence type="ECO:0000256" key="15">
    <source>
        <dbReference type="SAM" id="SignalP"/>
    </source>
</evidence>
<dbReference type="InterPro" id="IPR055414">
    <property type="entry name" value="LRR_R13L4/SHOC2-like"/>
</dbReference>
<evidence type="ECO:0000256" key="12">
    <source>
        <dbReference type="ARBA" id="ARBA00023180"/>
    </source>
</evidence>
<dbReference type="SUPFAM" id="SSF52058">
    <property type="entry name" value="L domain-like"/>
    <property type="match status" value="2"/>
</dbReference>
<organism evidence="19 20">
    <name type="scientific">Oryza sativa subsp. japonica</name>
    <name type="common">Rice</name>
    <dbReference type="NCBI Taxonomy" id="39947"/>
    <lineage>
        <taxon>Eukaryota</taxon>
        <taxon>Viridiplantae</taxon>
        <taxon>Streptophyta</taxon>
        <taxon>Embryophyta</taxon>
        <taxon>Tracheophyta</taxon>
        <taxon>Spermatophyta</taxon>
        <taxon>Magnoliopsida</taxon>
        <taxon>Liliopsida</taxon>
        <taxon>Poales</taxon>
        <taxon>Poaceae</taxon>
        <taxon>BOP clade</taxon>
        <taxon>Oryzoideae</taxon>
        <taxon>Oryzeae</taxon>
        <taxon>Oryzinae</taxon>
        <taxon>Oryza</taxon>
        <taxon>Oryza sativa</taxon>
    </lineage>
</organism>
<keyword evidence="6" id="KW-0812">Transmembrane</keyword>
<comment type="catalytic activity">
    <reaction evidence="13">
        <text>L-threonyl-[protein] + ATP = O-phospho-L-threonyl-[protein] + ADP + H(+)</text>
        <dbReference type="Rhea" id="RHEA:46608"/>
        <dbReference type="Rhea" id="RHEA-COMP:11060"/>
        <dbReference type="Rhea" id="RHEA-COMP:11605"/>
        <dbReference type="ChEBI" id="CHEBI:15378"/>
        <dbReference type="ChEBI" id="CHEBI:30013"/>
        <dbReference type="ChEBI" id="CHEBI:30616"/>
        <dbReference type="ChEBI" id="CHEBI:61977"/>
        <dbReference type="ChEBI" id="CHEBI:456216"/>
        <dbReference type="EC" id="2.7.11.1"/>
    </reaction>
</comment>
<dbReference type="EC" id="2.7.11.1" evidence="2"/>
<evidence type="ECO:0000256" key="11">
    <source>
        <dbReference type="ARBA" id="ARBA00023136"/>
    </source>
</evidence>
<dbReference type="PANTHER" id="PTHR48054">
    <property type="entry name" value="RECEPTOR KINASE-LIKE PROTEIN XA21"/>
    <property type="match status" value="1"/>
</dbReference>
<feature type="domain" description="Leucine-rich repeat-containing N-terminal plant-type" evidence="16">
    <location>
        <begin position="30"/>
        <end position="68"/>
    </location>
</feature>
<keyword evidence="3" id="KW-0723">Serine/threonine-protein kinase</keyword>
<evidence type="ECO:0000313" key="20">
    <source>
        <dbReference type="Proteomes" id="UP000000763"/>
    </source>
</evidence>
<reference evidence="18" key="1">
    <citation type="submission" date="2001-08" db="EMBL/GenBank/DDBJ databases">
        <title>Oryza sativa nipponbare(GA3) genomic DNA, chromosome 2, BAC clone:OJ1476_F05.</title>
        <authorList>
            <person name="Sasaki T."/>
            <person name="Matsumoto T."/>
            <person name="Yamamoto K."/>
        </authorList>
    </citation>
    <scope>NUCLEOTIDE SEQUENCE</scope>
</reference>
<evidence type="ECO:0000313" key="18">
    <source>
        <dbReference type="EMBL" id="BAD19219.1"/>
    </source>
</evidence>
<keyword evidence="9" id="KW-0418">Kinase</keyword>
<evidence type="ECO:0000256" key="13">
    <source>
        <dbReference type="ARBA" id="ARBA00047899"/>
    </source>
</evidence>
<dbReference type="GO" id="GO:0016020">
    <property type="term" value="C:membrane"/>
    <property type="evidence" value="ECO:0007669"/>
    <property type="project" value="UniProtKB-SubCell"/>
</dbReference>
<evidence type="ECO:0000256" key="4">
    <source>
        <dbReference type="ARBA" id="ARBA00022614"/>
    </source>
</evidence>
<evidence type="ECO:0000259" key="16">
    <source>
        <dbReference type="Pfam" id="PF08263"/>
    </source>
</evidence>
<dbReference type="InterPro" id="IPR003591">
    <property type="entry name" value="Leu-rich_rpt_typical-subtyp"/>
</dbReference>
<dbReference type="InterPro" id="IPR013210">
    <property type="entry name" value="LRR_N_plant-typ"/>
</dbReference>
<evidence type="ECO:0000256" key="6">
    <source>
        <dbReference type="ARBA" id="ARBA00022692"/>
    </source>
</evidence>
<evidence type="ECO:0000256" key="9">
    <source>
        <dbReference type="ARBA" id="ARBA00022777"/>
    </source>
</evidence>
<keyword evidence="5" id="KW-0808">Transferase</keyword>
<keyword evidence="12" id="KW-0325">Glycoprotein</keyword>
<evidence type="ECO:0000256" key="14">
    <source>
        <dbReference type="ARBA" id="ARBA00048679"/>
    </source>
</evidence>
<dbReference type="Pfam" id="PF08263">
    <property type="entry name" value="LRRNT_2"/>
    <property type="match status" value="1"/>
</dbReference>
<comment type="catalytic activity">
    <reaction evidence="14">
        <text>L-seryl-[protein] + ATP = O-phospho-L-seryl-[protein] + ADP + H(+)</text>
        <dbReference type="Rhea" id="RHEA:17989"/>
        <dbReference type="Rhea" id="RHEA-COMP:9863"/>
        <dbReference type="Rhea" id="RHEA-COMP:11604"/>
        <dbReference type="ChEBI" id="CHEBI:15378"/>
        <dbReference type="ChEBI" id="CHEBI:29999"/>
        <dbReference type="ChEBI" id="CHEBI:30616"/>
        <dbReference type="ChEBI" id="CHEBI:83421"/>
        <dbReference type="ChEBI" id="CHEBI:456216"/>
        <dbReference type="EC" id="2.7.11.1"/>
    </reaction>
</comment>
<dbReference type="GO" id="GO:0004674">
    <property type="term" value="F:protein serine/threonine kinase activity"/>
    <property type="evidence" value="ECO:0007669"/>
    <property type="project" value="UniProtKB-KW"/>
</dbReference>
<dbReference type="InterPro" id="IPR032675">
    <property type="entry name" value="LRR_dom_sf"/>
</dbReference>
<keyword evidence="11" id="KW-0472">Membrane</keyword>
<reference evidence="20" key="3">
    <citation type="journal article" date="2005" name="Nature">
        <title>The map-based sequence of the rice genome.</title>
        <authorList>
            <consortium name="International rice genome sequencing project (IRGSP)"/>
            <person name="Matsumoto T."/>
            <person name="Wu J."/>
            <person name="Kanamori H."/>
            <person name="Katayose Y."/>
            <person name="Fujisawa M."/>
            <person name="Namiki N."/>
            <person name="Mizuno H."/>
            <person name="Yamamoto K."/>
            <person name="Antonio B.A."/>
            <person name="Baba T."/>
            <person name="Sakata K."/>
            <person name="Nagamura Y."/>
            <person name="Aoki H."/>
            <person name="Arikawa K."/>
            <person name="Arita K."/>
            <person name="Bito T."/>
            <person name="Chiden Y."/>
            <person name="Fujitsuka N."/>
            <person name="Fukunaka R."/>
            <person name="Hamada M."/>
            <person name="Harada C."/>
            <person name="Hayashi A."/>
            <person name="Hijishita S."/>
            <person name="Honda M."/>
            <person name="Hosokawa S."/>
            <person name="Ichikawa Y."/>
            <person name="Idonuma A."/>
            <person name="Iijima M."/>
            <person name="Ikeda M."/>
            <person name="Ikeno M."/>
            <person name="Ito K."/>
            <person name="Ito S."/>
            <person name="Ito T."/>
            <person name="Ito Y."/>
            <person name="Ito Y."/>
            <person name="Iwabuchi A."/>
            <person name="Kamiya K."/>
            <person name="Karasawa W."/>
            <person name="Kurita K."/>
            <person name="Katagiri S."/>
            <person name="Kikuta A."/>
            <person name="Kobayashi H."/>
            <person name="Kobayashi N."/>
            <person name="Machita K."/>
            <person name="Maehara T."/>
            <person name="Masukawa M."/>
            <person name="Mizubayashi T."/>
            <person name="Mukai Y."/>
            <person name="Nagasaki H."/>
            <person name="Nagata Y."/>
            <person name="Naito S."/>
            <person name="Nakashima M."/>
            <person name="Nakama Y."/>
            <person name="Nakamichi Y."/>
            <person name="Nakamura M."/>
            <person name="Meguro A."/>
            <person name="Negishi M."/>
            <person name="Ohta I."/>
            <person name="Ohta T."/>
            <person name="Okamoto M."/>
            <person name="Ono N."/>
            <person name="Saji S."/>
            <person name="Sakaguchi M."/>
            <person name="Sakai K."/>
            <person name="Shibata M."/>
            <person name="Shimokawa T."/>
            <person name="Song J."/>
            <person name="Takazaki Y."/>
            <person name="Terasawa K."/>
            <person name="Tsugane M."/>
            <person name="Tsuji K."/>
            <person name="Ueda S."/>
            <person name="Waki K."/>
            <person name="Yamagata H."/>
            <person name="Yamamoto M."/>
            <person name="Yamamoto S."/>
            <person name="Yamane H."/>
            <person name="Yoshiki S."/>
            <person name="Yoshihara R."/>
            <person name="Yukawa K."/>
            <person name="Zhong H."/>
            <person name="Yano M."/>
            <person name="Yuan Q."/>
            <person name="Ouyang S."/>
            <person name="Liu J."/>
            <person name="Jones K.M."/>
            <person name="Gansberger K."/>
            <person name="Moffat K."/>
            <person name="Hill J."/>
            <person name="Bera J."/>
            <person name="Fadrosh D."/>
            <person name="Jin S."/>
            <person name="Johri S."/>
            <person name="Kim M."/>
            <person name="Overton L."/>
            <person name="Reardon M."/>
            <person name="Tsitrin T."/>
            <person name="Vuong H."/>
            <person name="Weaver B."/>
            <person name="Ciecko A."/>
            <person name="Tallon L."/>
            <person name="Jackson J."/>
            <person name="Pai G."/>
            <person name="Aken S.V."/>
            <person name="Utterback T."/>
            <person name="Reidmuller S."/>
            <person name="Feldblyum T."/>
            <person name="Hsiao J."/>
            <person name="Zismann V."/>
            <person name="Iobst S."/>
            <person name="de Vazeille A.R."/>
            <person name="Buell C.R."/>
            <person name="Ying K."/>
            <person name="Li Y."/>
            <person name="Lu T."/>
            <person name="Huang Y."/>
            <person name="Zhao Q."/>
            <person name="Feng Q."/>
            <person name="Zhang L."/>
            <person name="Zhu J."/>
            <person name="Weng Q."/>
            <person name="Mu J."/>
            <person name="Lu Y."/>
            <person name="Fan D."/>
            <person name="Liu Y."/>
            <person name="Guan J."/>
            <person name="Zhang Y."/>
            <person name="Yu S."/>
            <person name="Liu X."/>
            <person name="Zhang Y."/>
            <person name="Hong G."/>
            <person name="Han B."/>
            <person name="Choisne N."/>
            <person name="Demange N."/>
            <person name="Orjeda G."/>
            <person name="Samain S."/>
            <person name="Cattolico L."/>
            <person name="Pelletier E."/>
            <person name="Couloux A."/>
            <person name="Segurens B."/>
            <person name="Wincker P."/>
            <person name="D'Hont A."/>
            <person name="Scarpelli C."/>
            <person name="Weissenbach J."/>
            <person name="Salanoubat M."/>
            <person name="Quetier F."/>
            <person name="Yu Y."/>
            <person name="Kim H.R."/>
            <person name="Rambo T."/>
            <person name="Currie J."/>
            <person name="Collura K."/>
            <person name="Luo M."/>
            <person name="Yang T."/>
            <person name="Ammiraju J.S.S."/>
            <person name="Engler F."/>
            <person name="Soderlund C."/>
            <person name="Wing R.A."/>
            <person name="Palmer L.E."/>
            <person name="de la Bastide M."/>
            <person name="Spiegel L."/>
            <person name="Nascimento L."/>
            <person name="Zutavern T."/>
            <person name="O'Shaughnessy A."/>
            <person name="Dike S."/>
            <person name="Dedhia N."/>
            <person name="Preston R."/>
            <person name="Balija V."/>
            <person name="McCombie W.R."/>
            <person name="Chow T."/>
            <person name="Chen H."/>
            <person name="Chung M."/>
            <person name="Chen C."/>
            <person name="Shaw J."/>
            <person name="Wu H."/>
            <person name="Hsiao K."/>
            <person name="Chao Y."/>
            <person name="Chu M."/>
            <person name="Cheng C."/>
            <person name="Hour A."/>
            <person name="Lee P."/>
            <person name="Lin S."/>
            <person name="Lin Y."/>
            <person name="Liou J."/>
            <person name="Liu S."/>
            <person name="Hsing Y."/>
            <person name="Raghuvanshi S."/>
            <person name="Mohanty A."/>
            <person name="Bharti A.K."/>
            <person name="Gaur A."/>
            <person name="Gupta V."/>
            <person name="Kumar D."/>
            <person name="Ravi V."/>
            <person name="Vij S."/>
            <person name="Kapur A."/>
            <person name="Khurana P."/>
            <person name="Khurana P."/>
            <person name="Khurana J.P."/>
            <person name="Tyagi A.K."/>
            <person name="Gaikwad K."/>
            <person name="Singh A."/>
            <person name="Dalal V."/>
            <person name="Srivastava S."/>
            <person name="Dixit A."/>
            <person name="Pal A.K."/>
            <person name="Ghazi I.A."/>
            <person name="Yadav M."/>
            <person name="Pandit A."/>
            <person name="Bhargava A."/>
            <person name="Sureshbabu K."/>
            <person name="Batra K."/>
            <person name="Sharma T.R."/>
            <person name="Mohapatra T."/>
            <person name="Singh N.K."/>
            <person name="Messing J."/>
            <person name="Nelson A.B."/>
            <person name="Fuks G."/>
            <person name="Kavchok S."/>
            <person name="Keizer G."/>
            <person name="Linton E."/>
            <person name="Llaca V."/>
            <person name="Song R."/>
            <person name="Tanyolac B."/>
            <person name="Young S."/>
            <person name="Ho-Il K."/>
            <person name="Hahn J.H."/>
            <person name="Sangsakoo G."/>
            <person name="Vanavichit A."/>
            <person name="de Mattos Luiz.A.T."/>
            <person name="Zimmer P.D."/>
            <person name="Malone G."/>
            <person name="Dellagostin O."/>
            <person name="de Oliveira A.C."/>
            <person name="Bevan M."/>
            <person name="Bancroft I."/>
            <person name="Minx P."/>
            <person name="Cordum H."/>
            <person name="Wilson R."/>
            <person name="Cheng Z."/>
            <person name="Jin W."/>
            <person name="Jiang J."/>
            <person name="Leong S.A."/>
            <person name="Iwama H."/>
            <person name="Gojobori T."/>
            <person name="Itoh T."/>
            <person name="Niimura Y."/>
            <person name="Fujii Y."/>
            <person name="Habara T."/>
            <person name="Sakai H."/>
            <person name="Sato Y."/>
            <person name="Wilson G."/>
            <person name="Kumar K."/>
            <person name="McCouch S."/>
            <person name="Juretic N."/>
            <person name="Hoen D."/>
            <person name="Wright S."/>
            <person name="Bruskiewich R."/>
            <person name="Bureau T."/>
            <person name="Miyao A."/>
            <person name="Hirochika H."/>
            <person name="Nishikawa T."/>
            <person name="Kadowaki K."/>
            <person name="Sugiura M."/>
            <person name="Burr B."/>
            <person name="Sasaki T."/>
        </authorList>
    </citation>
    <scope>NUCLEOTIDE SEQUENCE [LARGE SCALE GENOMIC DNA]</scope>
    <source>
        <strain evidence="20">cv. Nipponbare</strain>
    </source>
</reference>
<dbReference type="Gene3D" id="3.80.10.10">
    <property type="entry name" value="Ribonuclease Inhibitor"/>
    <property type="match status" value="4"/>
</dbReference>
<evidence type="ECO:0000313" key="19">
    <source>
        <dbReference type="EMBL" id="BAD19603.1"/>
    </source>
</evidence>
<dbReference type="AlphaFoldDB" id="Q6K6X6"/>
<evidence type="ECO:0000256" key="1">
    <source>
        <dbReference type="ARBA" id="ARBA00004167"/>
    </source>
</evidence>
<dbReference type="Pfam" id="PF00560">
    <property type="entry name" value="LRR_1"/>
    <property type="match status" value="5"/>
</dbReference>
<comment type="subcellular location">
    <subcellularLocation>
        <location evidence="1">Membrane</location>
        <topology evidence="1">Single-pass membrane protein</topology>
    </subcellularLocation>
</comment>
<evidence type="ECO:0000256" key="5">
    <source>
        <dbReference type="ARBA" id="ARBA00022679"/>
    </source>
</evidence>
<feature type="domain" description="Disease resistance R13L4/SHOC-2-like LRR" evidence="17">
    <location>
        <begin position="88"/>
        <end position="227"/>
    </location>
</feature>
<evidence type="ECO:0000256" key="10">
    <source>
        <dbReference type="ARBA" id="ARBA00022989"/>
    </source>
</evidence>
<evidence type="ECO:0000256" key="2">
    <source>
        <dbReference type="ARBA" id="ARBA00012513"/>
    </source>
</evidence>
<dbReference type="FunFam" id="3.80.10.10:FF:000095">
    <property type="entry name" value="LRR receptor-like serine/threonine-protein kinase GSO1"/>
    <property type="match status" value="1"/>
</dbReference>
<protein>
    <recommendedName>
        <fullName evidence="2">non-specific serine/threonine protein kinase</fullName>
        <ecNumber evidence="2">2.7.11.1</ecNumber>
    </recommendedName>
</protein>
<keyword evidence="4" id="KW-0433">Leucine-rich repeat</keyword>
<evidence type="ECO:0000256" key="8">
    <source>
        <dbReference type="ARBA" id="ARBA00022737"/>
    </source>
</evidence>
<dbReference type="SMART" id="SM00369">
    <property type="entry name" value="LRR_TYP"/>
    <property type="match status" value="8"/>
</dbReference>
<dbReference type="PRINTS" id="PR00019">
    <property type="entry name" value="LEURICHRPT"/>
</dbReference>
<dbReference type="Pfam" id="PF23598">
    <property type="entry name" value="LRR_14"/>
    <property type="match status" value="1"/>
</dbReference>
<evidence type="ECO:0000259" key="17">
    <source>
        <dbReference type="Pfam" id="PF23598"/>
    </source>
</evidence>
<proteinExistence type="predicted"/>
<name>Q6K6X6_ORYSJ</name>
<dbReference type="Pfam" id="PF13855">
    <property type="entry name" value="LRR_8"/>
    <property type="match status" value="1"/>
</dbReference>
<dbReference type="Proteomes" id="UP000000763">
    <property type="component" value="Chromosome 2"/>
</dbReference>